<dbReference type="Pfam" id="PF09037">
    <property type="entry name" value="Sulphotransf"/>
    <property type="match status" value="1"/>
</dbReference>
<dbReference type="GO" id="GO:0016740">
    <property type="term" value="F:transferase activity"/>
    <property type="evidence" value="ECO:0007669"/>
    <property type="project" value="UniProtKB-KW"/>
</dbReference>
<dbReference type="Proteomes" id="UP000315751">
    <property type="component" value="Unassembled WGS sequence"/>
</dbReference>
<evidence type="ECO:0000313" key="3">
    <source>
        <dbReference type="Proteomes" id="UP000315751"/>
    </source>
</evidence>
<sequence>MKLHPWHIDLLSTAEGAVAAAFPSPRFVRLIRQDLLGQAISLLRARQTGSYHSHIQEEKPATYDANAIDGIIRDLSRNRARWDMYFARIGVIPLLVTYEELCTDTFGVLTRIATFMGETVHHKDLVGMLPIRKQANSQSWEWRERYVRERGDINYLDRM</sequence>
<evidence type="ECO:0000259" key="1">
    <source>
        <dbReference type="Pfam" id="PF09037"/>
    </source>
</evidence>
<keyword evidence="2" id="KW-0808">Transferase</keyword>
<dbReference type="InterPro" id="IPR027417">
    <property type="entry name" value="P-loop_NTPase"/>
</dbReference>
<keyword evidence="3" id="KW-1185">Reference proteome</keyword>
<proteinExistence type="predicted"/>
<protein>
    <submittedName>
        <fullName evidence="2">Stf0 sulfotransferase</fullName>
    </submittedName>
</protein>
<evidence type="ECO:0000313" key="2">
    <source>
        <dbReference type="EMBL" id="TWB43451.1"/>
    </source>
</evidence>
<dbReference type="InterPro" id="IPR024628">
    <property type="entry name" value="Sulfotransferase_Stf0_dom"/>
</dbReference>
<accession>A0A560HBG7</accession>
<feature type="domain" description="Sulphotransferase Stf0" evidence="1">
    <location>
        <begin position="16"/>
        <end position="148"/>
    </location>
</feature>
<organism evidence="2 3">
    <name type="scientific">Nitrospirillum amazonense</name>
    <dbReference type="NCBI Taxonomy" id="28077"/>
    <lineage>
        <taxon>Bacteria</taxon>
        <taxon>Pseudomonadati</taxon>
        <taxon>Pseudomonadota</taxon>
        <taxon>Alphaproteobacteria</taxon>
        <taxon>Rhodospirillales</taxon>
        <taxon>Azospirillaceae</taxon>
        <taxon>Nitrospirillum</taxon>
    </lineage>
</organism>
<dbReference type="EMBL" id="VITR01000005">
    <property type="protein sequence ID" value="TWB43451.1"/>
    <property type="molecule type" value="Genomic_DNA"/>
</dbReference>
<reference evidence="2 3" key="1">
    <citation type="submission" date="2019-06" db="EMBL/GenBank/DDBJ databases">
        <title>Genomic Encyclopedia of Type Strains, Phase IV (KMG-V): Genome sequencing to study the core and pangenomes of soil and plant-associated prokaryotes.</title>
        <authorList>
            <person name="Whitman W."/>
        </authorList>
    </citation>
    <scope>NUCLEOTIDE SEQUENCE [LARGE SCALE GENOMIC DNA]</scope>
    <source>
        <strain evidence="2 3">BR 11622</strain>
    </source>
</reference>
<comment type="caution">
    <text evidence="2">The sequence shown here is derived from an EMBL/GenBank/DDBJ whole genome shotgun (WGS) entry which is preliminary data.</text>
</comment>
<dbReference type="AlphaFoldDB" id="A0A560HBG7"/>
<gene>
    <name evidence="2" type="ORF">FBZ90_105264</name>
</gene>
<name>A0A560HBG7_9PROT</name>
<dbReference type="Gene3D" id="3.40.50.300">
    <property type="entry name" value="P-loop containing nucleotide triphosphate hydrolases"/>
    <property type="match status" value="1"/>
</dbReference>
<dbReference type="SUPFAM" id="SSF52540">
    <property type="entry name" value="P-loop containing nucleoside triphosphate hydrolases"/>
    <property type="match status" value="1"/>
</dbReference>